<feature type="transmembrane region" description="Helical" evidence="1">
    <location>
        <begin position="286"/>
        <end position="307"/>
    </location>
</feature>
<name>A0A7W7AK28_9SPHN</name>
<proteinExistence type="predicted"/>
<gene>
    <name evidence="3" type="ORF">GGQ96_001842</name>
</gene>
<evidence type="ECO:0000259" key="2">
    <source>
        <dbReference type="Pfam" id="PF04235"/>
    </source>
</evidence>
<dbReference type="Proteomes" id="UP000574769">
    <property type="component" value="Unassembled WGS sequence"/>
</dbReference>
<dbReference type="EMBL" id="JACHNY010000003">
    <property type="protein sequence ID" value="MBB4617714.1"/>
    <property type="molecule type" value="Genomic_DNA"/>
</dbReference>
<reference evidence="3 4" key="1">
    <citation type="submission" date="2020-08" db="EMBL/GenBank/DDBJ databases">
        <title>Genomic Encyclopedia of Type Strains, Phase IV (KMG-IV): sequencing the most valuable type-strain genomes for metagenomic binning, comparative biology and taxonomic classification.</title>
        <authorList>
            <person name="Goeker M."/>
        </authorList>
    </citation>
    <scope>NUCLEOTIDE SEQUENCE [LARGE SCALE GENOMIC DNA]</scope>
    <source>
        <strain evidence="3 4">DSM 15867</strain>
    </source>
</reference>
<keyword evidence="4" id="KW-1185">Reference proteome</keyword>
<feature type="transmembrane region" description="Helical" evidence="1">
    <location>
        <begin position="389"/>
        <end position="411"/>
    </location>
</feature>
<feature type="transmembrane region" description="Helical" evidence="1">
    <location>
        <begin position="153"/>
        <end position="174"/>
    </location>
</feature>
<feature type="transmembrane region" description="Helical" evidence="1">
    <location>
        <begin position="327"/>
        <end position="346"/>
    </location>
</feature>
<organism evidence="3 4">
    <name type="scientific">Sphingomonas abaci</name>
    <dbReference type="NCBI Taxonomy" id="237611"/>
    <lineage>
        <taxon>Bacteria</taxon>
        <taxon>Pseudomonadati</taxon>
        <taxon>Pseudomonadota</taxon>
        <taxon>Alphaproteobacteria</taxon>
        <taxon>Sphingomonadales</taxon>
        <taxon>Sphingomonadaceae</taxon>
        <taxon>Sphingomonas</taxon>
    </lineage>
</organism>
<dbReference type="InterPro" id="IPR052529">
    <property type="entry name" value="Bact_Transport_Assoc"/>
</dbReference>
<dbReference type="RefSeq" id="WP_184113810.1">
    <property type="nucleotide sequence ID" value="NZ_JACHNY010000003.1"/>
</dbReference>
<keyword evidence="1" id="KW-0472">Membrane</keyword>
<dbReference type="Pfam" id="PF04235">
    <property type="entry name" value="DUF418"/>
    <property type="match status" value="1"/>
</dbReference>
<dbReference type="PANTHER" id="PTHR30590">
    <property type="entry name" value="INNER MEMBRANE PROTEIN"/>
    <property type="match status" value="1"/>
</dbReference>
<evidence type="ECO:0000313" key="3">
    <source>
        <dbReference type="EMBL" id="MBB4617714.1"/>
    </source>
</evidence>
<evidence type="ECO:0000256" key="1">
    <source>
        <dbReference type="SAM" id="Phobius"/>
    </source>
</evidence>
<dbReference type="PANTHER" id="PTHR30590:SF2">
    <property type="entry name" value="INNER MEMBRANE PROTEIN"/>
    <property type="match status" value="1"/>
</dbReference>
<protein>
    <recommendedName>
        <fullName evidence="2">DUF418 domain-containing protein</fullName>
    </recommendedName>
</protein>
<dbReference type="AlphaFoldDB" id="A0A7W7AK28"/>
<comment type="caution">
    <text evidence="3">The sequence shown here is derived from an EMBL/GenBank/DDBJ whole genome shotgun (WGS) entry which is preliminary data.</text>
</comment>
<keyword evidence="1" id="KW-1133">Transmembrane helix</keyword>
<feature type="domain" description="DUF418" evidence="2">
    <location>
        <begin position="271"/>
        <end position="429"/>
    </location>
</feature>
<feature type="transmembrane region" description="Helical" evidence="1">
    <location>
        <begin position="114"/>
        <end position="147"/>
    </location>
</feature>
<dbReference type="InterPro" id="IPR007349">
    <property type="entry name" value="DUF418"/>
</dbReference>
<feature type="transmembrane region" description="Helical" evidence="1">
    <location>
        <begin position="358"/>
        <end position="377"/>
    </location>
</feature>
<keyword evidence="1" id="KW-0812">Transmembrane</keyword>
<sequence>MTDPIVSPASAPEPDGAPRIAALDILRGLAILGILFMNMPEMAGSIWAGWTDPRHYGWSQADQWVWWVREVVAEGTARCLLELLFGAGMVILTDRIAAQAGEAAMLGRYAWRQVVLLAFGLIHMFVLLWPGDILHTYALAALLGLLFRTRSPGALLALGLVMTAFDFAGGMANYQAARQQQAIVASATAHHGRPLSAAERAGLVVERDRRAELARRRARDQQRIATEDRMRSSGFTGWVHSSWATSLLLLRDAELDSVWEALSTMLIGAALYRWGVLQGERSRRLYAGLAMAGYGVGAGLRAANAAATIRFDNAPTLGWATYEVGRLAVTMGHVGLVLLLLGTAAGRRLLRPFAAAGRTALTLYVAQTLICLWLLYPPFGLGLYGRQDWVAMMATALAVDAVLLVAAMFWLRRYRIAPVEWAWRSLVEGRRLPFRR</sequence>
<accession>A0A7W7AK28</accession>
<evidence type="ECO:0000313" key="4">
    <source>
        <dbReference type="Proteomes" id="UP000574769"/>
    </source>
</evidence>